<evidence type="ECO:0000313" key="2">
    <source>
        <dbReference type="Proteomes" id="UP000009096"/>
    </source>
</evidence>
<dbReference type="KEGG" id="fvr:FVEG_15347"/>
<dbReference type="RefSeq" id="XP_018748028.1">
    <property type="nucleotide sequence ID" value="XM_018904471.1"/>
</dbReference>
<dbReference type="EMBL" id="DS022245">
    <property type="protein sequence ID" value="EWG41837.1"/>
    <property type="molecule type" value="Genomic_DNA"/>
</dbReference>
<accession>W7MA88</accession>
<proteinExistence type="predicted"/>
<dbReference type="Proteomes" id="UP000009096">
    <property type="component" value="Chromosome 2"/>
</dbReference>
<name>W7MA88_GIBM7</name>
<dbReference type="AlphaFoldDB" id="W7MA88"/>
<organism evidence="1 2">
    <name type="scientific">Gibberella moniliformis (strain M3125 / FGSC 7600)</name>
    <name type="common">Maize ear and stalk rot fungus</name>
    <name type="synonym">Fusarium verticillioides</name>
    <dbReference type="NCBI Taxonomy" id="334819"/>
    <lineage>
        <taxon>Eukaryota</taxon>
        <taxon>Fungi</taxon>
        <taxon>Dikarya</taxon>
        <taxon>Ascomycota</taxon>
        <taxon>Pezizomycotina</taxon>
        <taxon>Sordariomycetes</taxon>
        <taxon>Hypocreomycetidae</taxon>
        <taxon>Hypocreales</taxon>
        <taxon>Nectriaceae</taxon>
        <taxon>Fusarium</taxon>
        <taxon>Fusarium fujikuroi species complex</taxon>
    </lineage>
</organism>
<protein>
    <submittedName>
        <fullName evidence="1">Uncharacterized protein</fullName>
    </submittedName>
</protein>
<sequence>MLISQFVLNSIQRSASRLSLPVSLMACTWAIPHLTRVGALALSGSCSLLYRVVDVCFGNVQHDSEHAQRRTYSQRSASSNQSLHLASLKMQTKLDDFDVCVVTEKMVSDRWF</sequence>
<evidence type="ECO:0000313" key="1">
    <source>
        <dbReference type="EMBL" id="EWG41837.1"/>
    </source>
</evidence>
<dbReference type="EMBL" id="CM000579">
    <property type="protein sequence ID" value="EWG41837.1"/>
    <property type="molecule type" value="Genomic_DNA"/>
</dbReference>
<dbReference type="GeneID" id="30072223"/>
<reference evidence="1 2" key="1">
    <citation type="journal article" date="2010" name="Nature">
        <title>Comparative genomics reveals mobile pathogenicity chromosomes in Fusarium.</title>
        <authorList>
            <person name="Ma L.J."/>
            <person name="van der Does H.C."/>
            <person name="Borkovich K.A."/>
            <person name="Coleman J.J."/>
            <person name="Daboussi M.J."/>
            <person name="Di Pietro A."/>
            <person name="Dufresne M."/>
            <person name="Freitag M."/>
            <person name="Grabherr M."/>
            <person name="Henrissat B."/>
            <person name="Houterman P.M."/>
            <person name="Kang S."/>
            <person name="Shim W.B."/>
            <person name="Woloshuk C."/>
            <person name="Xie X."/>
            <person name="Xu J.R."/>
            <person name="Antoniw J."/>
            <person name="Baker S.E."/>
            <person name="Bluhm B.H."/>
            <person name="Breakspear A."/>
            <person name="Brown D.W."/>
            <person name="Butchko R.A."/>
            <person name="Chapman S."/>
            <person name="Coulson R."/>
            <person name="Coutinho P.M."/>
            <person name="Danchin E.G."/>
            <person name="Diener A."/>
            <person name="Gale L.R."/>
            <person name="Gardiner D.M."/>
            <person name="Goff S."/>
            <person name="Hammond-Kosack K.E."/>
            <person name="Hilburn K."/>
            <person name="Hua-Van A."/>
            <person name="Jonkers W."/>
            <person name="Kazan K."/>
            <person name="Kodira C.D."/>
            <person name="Koehrsen M."/>
            <person name="Kumar L."/>
            <person name="Lee Y.H."/>
            <person name="Li L."/>
            <person name="Manners J.M."/>
            <person name="Miranda-Saavedra D."/>
            <person name="Mukherjee M."/>
            <person name="Park G."/>
            <person name="Park J."/>
            <person name="Park S.Y."/>
            <person name="Proctor R.H."/>
            <person name="Regev A."/>
            <person name="Ruiz-Roldan M.C."/>
            <person name="Sain D."/>
            <person name="Sakthikumar S."/>
            <person name="Sykes S."/>
            <person name="Schwartz D.C."/>
            <person name="Turgeon B.G."/>
            <person name="Wapinski I."/>
            <person name="Yoder O."/>
            <person name="Young S."/>
            <person name="Zeng Q."/>
            <person name="Zhou S."/>
            <person name="Galagan J."/>
            <person name="Cuomo C.A."/>
            <person name="Kistler H.C."/>
            <person name="Rep M."/>
        </authorList>
    </citation>
    <scope>NUCLEOTIDE SEQUENCE [LARGE SCALE GENOMIC DNA]</scope>
    <source>
        <strain evidence="2">M3125 / FGSC 7600</strain>
    </source>
</reference>
<dbReference type="VEuPathDB" id="FungiDB:FVEG_15347"/>
<keyword evidence="2" id="KW-1185">Reference proteome</keyword>
<gene>
    <name evidence="1" type="ORF">FVEG_15347</name>
</gene>